<dbReference type="InterPro" id="IPR002931">
    <property type="entry name" value="Transglutaminase-like"/>
</dbReference>
<dbReference type="SUPFAM" id="SSF54001">
    <property type="entry name" value="Cysteine proteinases"/>
    <property type="match status" value="1"/>
</dbReference>
<feature type="signal peptide" evidence="1">
    <location>
        <begin position="1"/>
        <end position="21"/>
    </location>
</feature>
<dbReference type="Gene3D" id="2.130.10.10">
    <property type="entry name" value="YVTN repeat-like/Quinoprotein amine dehydrogenase"/>
    <property type="match status" value="1"/>
</dbReference>
<evidence type="ECO:0000256" key="1">
    <source>
        <dbReference type="SAM" id="SignalP"/>
    </source>
</evidence>
<evidence type="ECO:0000313" key="3">
    <source>
        <dbReference type="EMBL" id="MFC1850186.1"/>
    </source>
</evidence>
<dbReference type="InterPro" id="IPR015943">
    <property type="entry name" value="WD40/YVTN_repeat-like_dom_sf"/>
</dbReference>
<organism evidence="3 4">
    <name type="scientific">candidate division CSSED10-310 bacterium</name>
    <dbReference type="NCBI Taxonomy" id="2855610"/>
    <lineage>
        <taxon>Bacteria</taxon>
        <taxon>Bacteria division CSSED10-310</taxon>
    </lineage>
</organism>
<comment type="caution">
    <text evidence="3">The sequence shown here is derived from an EMBL/GenBank/DDBJ whole genome shotgun (WGS) entry which is preliminary data.</text>
</comment>
<evidence type="ECO:0000259" key="2">
    <source>
        <dbReference type="SMART" id="SM00460"/>
    </source>
</evidence>
<keyword evidence="4" id="KW-1185">Reference proteome</keyword>
<feature type="domain" description="Transglutaminase-like" evidence="2">
    <location>
        <begin position="402"/>
        <end position="467"/>
    </location>
</feature>
<dbReference type="SMART" id="SM00460">
    <property type="entry name" value="TGc"/>
    <property type="match status" value="1"/>
</dbReference>
<accession>A0ABV6YVR0</accession>
<gene>
    <name evidence="3" type="ORF">ACFL27_08350</name>
</gene>
<protein>
    <submittedName>
        <fullName evidence="3">Transglutaminase domain-containing protein</fullName>
    </submittedName>
</protein>
<feature type="chain" id="PRO_5046909471" evidence="1">
    <location>
        <begin position="22"/>
        <end position="537"/>
    </location>
</feature>
<evidence type="ECO:0000313" key="4">
    <source>
        <dbReference type="Proteomes" id="UP001594351"/>
    </source>
</evidence>
<dbReference type="Proteomes" id="UP001594351">
    <property type="component" value="Unassembled WGS sequence"/>
</dbReference>
<dbReference type="Gene3D" id="3.10.620.30">
    <property type="match status" value="1"/>
</dbReference>
<keyword evidence="1" id="KW-0732">Signal</keyword>
<dbReference type="InterPro" id="IPR038765">
    <property type="entry name" value="Papain-like_cys_pep_sf"/>
</dbReference>
<reference evidence="3 4" key="1">
    <citation type="submission" date="2024-09" db="EMBL/GenBank/DDBJ databases">
        <title>Laminarin stimulates single cell rates of sulfate reduction while oxygen inhibits transcriptomic activity in coastal marine sediment.</title>
        <authorList>
            <person name="Lindsay M."/>
            <person name="Orcutt B."/>
            <person name="Emerson D."/>
            <person name="Stepanauskas R."/>
            <person name="D'Angelo T."/>
        </authorList>
    </citation>
    <scope>NUCLEOTIDE SEQUENCE [LARGE SCALE GENOMIC DNA]</scope>
    <source>
        <strain evidence="3">SAG AM-311-K15</strain>
    </source>
</reference>
<dbReference type="Pfam" id="PF01841">
    <property type="entry name" value="Transglut_core"/>
    <property type="match status" value="1"/>
</dbReference>
<dbReference type="EMBL" id="JBHPBY010000082">
    <property type="protein sequence ID" value="MFC1850186.1"/>
    <property type="molecule type" value="Genomic_DNA"/>
</dbReference>
<name>A0ABV6YVR0_UNCC1</name>
<dbReference type="PANTHER" id="PTHR33490">
    <property type="entry name" value="BLR5614 PROTEIN-RELATED"/>
    <property type="match status" value="1"/>
</dbReference>
<sequence>MNKKRSIIGLAILFFTVTSWAFPGKVVQTFKSPSTCPTGLTFDGRYVWLADHKTDTLVKIDPQNENVVHHIPSPGFWPTGLTWDGENLWNIDYRQKMIFQVDPHDGTILRTLYSPAEHPQGLAWDGHTLWVSDSRDRKIRKLDLSDGTAVQTITAPARCTHGLTFDGTYLWCSDRIADELYMIDPQQGEVVMVLKSPGPYPRGLAWDGKNLWNVDYQKDEIHKLIQRDEELYRLEQKRHTLVTLTHEVNIFGTGQLKEMNVFVALPDNLPHQTIVKTEFSPAKYRTVTDKWQQTFAAFVYHDVKAEATVRTTMTVEARLYNITYYIFPDRCGTLNDIPSDLIQTYTANGSKYMIDDEFIQQSVKNIVGSEKNPYWIARKIFDYVRQTLEYKLEGGWNRAPYVLKRGTGSCSEYTFSFIALCRAAGLPARYVGGVVVRYDDASLDEYFHRWPEVYLPQYGWIPIDPQAGDTEKPRERALSIGHLPNKILITTQGGGDSAHIGWSYNTRADYITDPQIQVEVDTFAEWEPIEVEKIMGK</sequence>
<proteinExistence type="predicted"/>
<dbReference type="SUPFAM" id="SSF63825">
    <property type="entry name" value="YWTD domain"/>
    <property type="match status" value="1"/>
</dbReference>